<evidence type="ECO:0000256" key="1">
    <source>
        <dbReference type="SAM" id="Coils"/>
    </source>
</evidence>
<reference evidence="4 5" key="1">
    <citation type="submission" date="2023-02" db="EMBL/GenBank/DDBJ databases">
        <title>Genome sequence of Sphingobacterium sp. KACC 22765.</title>
        <authorList>
            <person name="Kim S."/>
            <person name="Heo J."/>
            <person name="Kwon S.-W."/>
        </authorList>
    </citation>
    <scope>NUCLEOTIDE SEQUENCE [LARGE SCALE GENOMIC DNA]</scope>
    <source>
        <strain evidence="4 5">KACC 22765</strain>
    </source>
</reference>
<evidence type="ECO:0000313" key="4">
    <source>
        <dbReference type="EMBL" id="WDF70690.1"/>
    </source>
</evidence>
<protein>
    <recommendedName>
        <fullName evidence="6">CAP-Gly protein</fullName>
    </recommendedName>
</protein>
<dbReference type="Proteomes" id="UP001221558">
    <property type="component" value="Chromosome"/>
</dbReference>
<dbReference type="RefSeq" id="WP_274269394.1">
    <property type="nucleotide sequence ID" value="NZ_CP117880.1"/>
</dbReference>
<feature type="coiled-coil region" evidence="1">
    <location>
        <begin position="258"/>
        <end position="285"/>
    </location>
</feature>
<keyword evidence="3" id="KW-1133">Transmembrane helix</keyword>
<feature type="transmembrane region" description="Helical" evidence="3">
    <location>
        <begin position="297"/>
        <end position="319"/>
    </location>
</feature>
<feature type="transmembrane region" description="Helical" evidence="3">
    <location>
        <begin position="101"/>
        <end position="123"/>
    </location>
</feature>
<feature type="region of interest" description="Disordered" evidence="2">
    <location>
        <begin position="193"/>
        <end position="213"/>
    </location>
</feature>
<sequence length="328" mass="34283">MENLSHTKIVSEGRTRKRLSWSAVIAGVIVAIIVNFLLSLLGIGIGLTSFSPGTEGSLGGLGTGAAIWWLLSVLLSLFAGGLVTGWLAVSYEKLDNTIHGLITWALFTLLSLYIATSTIGNIIGGIGSVVGKGASAVGSVVKGAAPAVSDVVSDQIDIDNGDLKSLKEEALTLLRQTGKAELQPENIKNKADEALDEAEESSSKAAQDPTEAGNEAKSLINKLFDLKEDILSAADQEALANIVAERTDKSKEESRELVSNWAQAADNMKQKVNEATQKAEEKAIEIGDKASDAVGKAAILGFFALLLGAASTIGGSVLANNKRKAQQL</sequence>
<organism evidence="4 5">
    <name type="scientific">Sphingobacterium oryzagri</name>
    <dbReference type="NCBI Taxonomy" id="3025669"/>
    <lineage>
        <taxon>Bacteria</taxon>
        <taxon>Pseudomonadati</taxon>
        <taxon>Bacteroidota</taxon>
        <taxon>Sphingobacteriia</taxon>
        <taxon>Sphingobacteriales</taxon>
        <taxon>Sphingobacteriaceae</taxon>
        <taxon>Sphingobacterium</taxon>
    </lineage>
</organism>
<evidence type="ECO:0008006" key="6">
    <source>
        <dbReference type="Google" id="ProtNLM"/>
    </source>
</evidence>
<gene>
    <name evidence="4" type="ORF">PQ465_10020</name>
</gene>
<keyword evidence="1" id="KW-0175">Coiled coil</keyword>
<keyword evidence="3" id="KW-0812">Transmembrane</keyword>
<feature type="transmembrane region" description="Helical" evidence="3">
    <location>
        <begin position="21"/>
        <end position="47"/>
    </location>
</feature>
<evidence type="ECO:0000256" key="3">
    <source>
        <dbReference type="SAM" id="Phobius"/>
    </source>
</evidence>
<keyword evidence="5" id="KW-1185">Reference proteome</keyword>
<proteinExistence type="predicted"/>
<feature type="transmembrane region" description="Helical" evidence="3">
    <location>
        <begin position="67"/>
        <end position="89"/>
    </location>
</feature>
<accession>A0ABY7WQT7</accession>
<dbReference type="EMBL" id="CP117880">
    <property type="protein sequence ID" value="WDF70690.1"/>
    <property type="molecule type" value="Genomic_DNA"/>
</dbReference>
<name>A0ABY7WQT7_9SPHI</name>
<evidence type="ECO:0000256" key="2">
    <source>
        <dbReference type="SAM" id="MobiDB-lite"/>
    </source>
</evidence>
<evidence type="ECO:0000313" key="5">
    <source>
        <dbReference type="Proteomes" id="UP001221558"/>
    </source>
</evidence>
<keyword evidence="3" id="KW-0472">Membrane</keyword>